<proteinExistence type="predicted"/>
<accession>A0A6I6F2U6</accession>
<dbReference type="EMBL" id="CP034279">
    <property type="protein sequence ID" value="QGV77990.1"/>
    <property type="molecule type" value="Genomic_DNA"/>
</dbReference>
<dbReference type="OrthoDB" id="4167484at2"/>
<organism evidence="2 3">
    <name type="scientific">Streptomyces ficellus</name>
    <dbReference type="NCBI Taxonomy" id="1977088"/>
    <lineage>
        <taxon>Bacteria</taxon>
        <taxon>Bacillati</taxon>
        <taxon>Actinomycetota</taxon>
        <taxon>Actinomycetes</taxon>
        <taxon>Kitasatosporales</taxon>
        <taxon>Streptomycetaceae</taxon>
        <taxon>Streptomyces</taxon>
    </lineage>
</organism>
<protein>
    <recommendedName>
        <fullName evidence="4">Lipoprotein</fullName>
    </recommendedName>
</protein>
<gene>
    <name evidence="2" type="ORF">EIZ62_06785</name>
</gene>
<dbReference type="PROSITE" id="PS51257">
    <property type="entry name" value="PROKAR_LIPOPROTEIN"/>
    <property type="match status" value="1"/>
</dbReference>
<reference evidence="2 3" key="1">
    <citation type="submission" date="2018-12" db="EMBL/GenBank/DDBJ databases">
        <title>Complete genome sequence of Streptomyces ficellus NRRL8067, the producer of ficellomycin, feldamycin and nojirimycin.</title>
        <authorList>
            <person name="Zhang H."/>
            <person name="Yue R."/>
            <person name="Liu Y."/>
            <person name="Li M."/>
            <person name="Mu H."/>
            <person name="Zhang J."/>
        </authorList>
    </citation>
    <scope>NUCLEOTIDE SEQUENCE [LARGE SCALE GENOMIC DNA]</scope>
    <source>
        <strain evidence="2 3">NRRL 8067</strain>
    </source>
</reference>
<evidence type="ECO:0000313" key="2">
    <source>
        <dbReference type="EMBL" id="QGV77990.1"/>
    </source>
</evidence>
<dbReference type="KEGG" id="sfic:EIZ62_06785"/>
<keyword evidence="3" id="KW-1185">Reference proteome</keyword>
<evidence type="ECO:0008006" key="4">
    <source>
        <dbReference type="Google" id="ProtNLM"/>
    </source>
</evidence>
<dbReference type="RefSeq" id="WP_156691806.1">
    <property type="nucleotide sequence ID" value="NZ_CP034279.1"/>
</dbReference>
<name>A0A6I6F2U6_9ACTN</name>
<dbReference type="AlphaFoldDB" id="A0A6I6F2U6"/>
<sequence length="185" mass="20404">MRKTAPLLALLLAALTATGCSALETDYPSGDPEVLHQRLTDRAQWAYDGMALPPHKAVTPSTVDPGHSCMAGGFTIEESLPDVVTYELRWEVEGIPAEVARTTEARLRKRFTSAGWTVTHLDNRKTAQSILYGFVVKDPATGDQFHLDWNNHTTTLFLTGYTPCARVPQEAADHPSRETWTPRTG</sequence>
<keyword evidence="1" id="KW-0732">Signal</keyword>
<dbReference type="Proteomes" id="UP000422572">
    <property type="component" value="Chromosome"/>
</dbReference>
<evidence type="ECO:0000256" key="1">
    <source>
        <dbReference type="SAM" id="SignalP"/>
    </source>
</evidence>
<feature type="chain" id="PRO_5026103296" description="Lipoprotein" evidence="1">
    <location>
        <begin position="23"/>
        <end position="185"/>
    </location>
</feature>
<evidence type="ECO:0000313" key="3">
    <source>
        <dbReference type="Proteomes" id="UP000422572"/>
    </source>
</evidence>
<feature type="signal peptide" evidence="1">
    <location>
        <begin position="1"/>
        <end position="22"/>
    </location>
</feature>